<organism evidence="1 2">
    <name type="scientific">Melia azedarach</name>
    <name type="common">Chinaberry tree</name>
    <dbReference type="NCBI Taxonomy" id="155640"/>
    <lineage>
        <taxon>Eukaryota</taxon>
        <taxon>Viridiplantae</taxon>
        <taxon>Streptophyta</taxon>
        <taxon>Embryophyta</taxon>
        <taxon>Tracheophyta</taxon>
        <taxon>Spermatophyta</taxon>
        <taxon>Magnoliopsida</taxon>
        <taxon>eudicotyledons</taxon>
        <taxon>Gunneridae</taxon>
        <taxon>Pentapetalae</taxon>
        <taxon>rosids</taxon>
        <taxon>malvids</taxon>
        <taxon>Sapindales</taxon>
        <taxon>Meliaceae</taxon>
        <taxon>Melia</taxon>
    </lineage>
</organism>
<comment type="caution">
    <text evidence="1">The sequence shown here is derived from an EMBL/GenBank/DDBJ whole genome shotgun (WGS) entry which is preliminary data.</text>
</comment>
<proteinExistence type="predicted"/>
<dbReference type="Proteomes" id="UP001164539">
    <property type="component" value="Chromosome 4"/>
</dbReference>
<keyword evidence="2" id="KW-1185">Reference proteome</keyword>
<reference evidence="1 2" key="1">
    <citation type="journal article" date="2023" name="Science">
        <title>Complex scaffold remodeling in plant triterpene biosynthesis.</title>
        <authorList>
            <person name="De La Pena R."/>
            <person name="Hodgson H."/>
            <person name="Liu J.C."/>
            <person name="Stephenson M.J."/>
            <person name="Martin A.C."/>
            <person name="Owen C."/>
            <person name="Harkess A."/>
            <person name="Leebens-Mack J."/>
            <person name="Jimenez L.E."/>
            <person name="Osbourn A."/>
            <person name="Sattely E.S."/>
        </authorList>
    </citation>
    <scope>NUCLEOTIDE SEQUENCE [LARGE SCALE GENOMIC DNA]</scope>
    <source>
        <strain evidence="2">cv. JPN11</strain>
        <tissue evidence="1">Leaf</tissue>
    </source>
</reference>
<evidence type="ECO:0000313" key="1">
    <source>
        <dbReference type="EMBL" id="KAJ4719780.1"/>
    </source>
</evidence>
<gene>
    <name evidence="1" type="ORF">OWV82_007707</name>
</gene>
<protein>
    <submittedName>
        <fullName evidence="1">SAC3 family protein A-like</fullName>
    </submittedName>
</protein>
<sequence>MMNQGANTQTLASVDPNSVENRYVVDASQSQAPSYLPPTAGSGTVSWATHEVNNRSTENGNLSNSNYHHEQHTETHTKNLQDGLNATSLASSSSLGTTNVSQDYNGYSSYSNTSDPYGYGSTAYPGYYSSYQQQPNHSYPQPVGAYQNTGAPYQPISSFQNTASYAGPASYSSTYYNPGDYQTAGGYPSSSYSNQTTSWNEGNYANYTSHQYPNYTADTSGNYSSGTVPATSLHYQQQYKQWADYYGQTEVSCAPGTENVSVTSTSNQVCPVPGVSSAYPTAHSQPPPAYTPSWQQDSSSSQMSSVQPATTVNGSHDSYWKHGAPSFQNHVSPVQPHFQKPLDQRSSYSNFQDQQRIACPQGPNTQYPIAQQMPHSYQPPPVQTPPPLDNRRVSKLQIPTNPRIASNLALGLPKLDKDSSSATAAAKPAYVSVPLPKPNEKVMSQDAADSMLKPGMFPKSLRGYVERALARCKDDTEMAACQAVMKEIITKATADGTLYTRDWDTEPLFPLPNAEMVTKDNLPSSTPVSALPKYKRSPSRRTKSRWEPLPEEKSVDKLASATNETGKFSGWIHANEKDRKHMSGNVNKEAGLNNIKFLVSEQKSASKNFQRPVKRQRVAADGSNTADNGDASSDSDKEQSLTAYYAGAIALANSPEERMRRENRSKRFEKGQGNRAETNHFKPKNAGAGNLYARRATALVISKNFEDSGSRAVEDIDWDALTVKGTCQDIEKRYLRLTSAPDPSTVRPEEVLEKALHMVQNSQKNYLHKCDQLKSIRQDLTVQRIRNHLTVKVYETHARLAIENGDLPEYNQCQSQLKILYAEGIEGCSMEFSAYNLLCVILHSNNKRELLSSMSRLSDEAKEDKAVKHALAVRAAVSSGNYVMFFRLYKTAPNLNTCLMDLYVEKMRFKAVSCMSRSYRPTVPVSYVAQVLGFTGVSPTNEGSDEKDSDGLEECVEWLKAHGASLVADNNGELQLDAKASSSTLFMPEPEDAVAHGDANLAVNDFLARTSLQPS</sequence>
<dbReference type="EMBL" id="CM051397">
    <property type="protein sequence ID" value="KAJ4719780.1"/>
    <property type="molecule type" value="Genomic_DNA"/>
</dbReference>
<evidence type="ECO:0000313" key="2">
    <source>
        <dbReference type="Proteomes" id="UP001164539"/>
    </source>
</evidence>
<name>A0ACC1Y881_MELAZ</name>
<accession>A0ACC1Y881</accession>